<name>A0ABW1EZJ2_9ACTN</name>
<keyword evidence="3" id="KW-1185">Reference proteome</keyword>
<feature type="region of interest" description="Disordered" evidence="1">
    <location>
        <begin position="1"/>
        <end position="78"/>
    </location>
</feature>
<protein>
    <submittedName>
        <fullName evidence="2">Uncharacterized protein</fullName>
    </submittedName>
</protein>
<proteinExistence type="predicted"/>
<feature type="compositionally biased region" description="Low complexity" evidence="1">
    <location>
        <begin position="7"/>
        <end position="42"/>
    </location>
</feature>
<organism evidence="2 3">
    <name type="scientific">Kitasatospora aburaviensis</name>
    <dbReference type="NCBI Taxonomy" id="67265"/>
    <lineage>
        <taxon>Bacteria</taxon>
        <taxon>Bacillati</taxon>
        <taxon>Actinomycetota</taxon>
        <taxon>Actinomycetes</taxon>
        <taxon>Kitasatosporales</taxon>
        <taxon>Streptomycetaceae</taxon>
        <taxon>Kitasatospora</taxon>
    </lineage>
</organism>
<evidence type="ECO:0000313" key="2">
    <source>
        <dbReference type="EMBL" id="MFC5887050.1"/>
    </source>
</evidence>
<dbReference type="Proteomes" id="UP001596067">
    <property type="component" value="Unassembled WGS sequence"/>
</dbReference>
<comment type="caution">
    <text evidence="2">The sequence shown here is derived from an EMBL/GenBank/DDBJ whole genome shotgun (WGS) entry which is preliminary data.</text>
</comment>
<dbReference type="RefSeq" id="WP_313764957.1">
    <property type="nucleotide sequence ID" value="NZ_BAAAVH010000051.1"/>
</dbReference>
<evidence type="ECO:0000313" key="3">
    <source>
        <dbReference type="Proteomes" id="UP001596067"/>
    </source>
</evidence>
<sequence length="78" mass="8389">MQPVRPNPATASTAAARTTPLRTATARGSARRTANARTTAGRPSRAPTSRTARTERIAATEPLFHSPTRPPMRTAHSW</sequence>
<reference evidence="3" key="1">
    <citation type="journal article" date="2019" name="Int. J. Syst. Evol. Microbiol.">
        <title>The Global Catalogue of Microorganisms (GCM) 10K type strain sequencing project: providing services to taxonomists for standard genome sequencing and annotation.</title>
        <authorList>
            <consortium name="The Broad Institute Genomics Platform"/>
            <consortium name="The Broad Institute Genome Sequencing Center for Infectious Disease"/>
            <person name="Wu L."/>
            <person name="Ma J."/>
        </authorList>
    </citation>
    <scope>NUCLEOTIDE SEQUENCE [LARGE SCALE GENOMIC DNA]</scope>
    <source>
        <strain evidence="3">CGMCC 4.1469</strain>
    </source>
</reference>
<evidence type="ECO:0000256" key="1">
    <source>
        <dbReference type="SAM" id="MobiDB-lite"/>
    </source>
</evidence>
<accession>A0ABW1EZJ2</accession>
<dbReference type="EMBL" id="JBHSOD010000022">
    <property type="protein sequence ID" value="MFC5887050.1"/>
    <property type="molecule type" value="Genomic_DNA"/>
</dbReference>
<gene>
    <name evidence="2" type="ORF">ACFP0N_18955</name>
</gene>